<evidence type="ECO:0000256" key="1">
    <source>
        <dbReference type="SAM" id="MobiDB-lite"/>
    </source>
</evidence>
<proteinExistence type="predicted"/>
<feature type="compositionally biased region" description="Polar residues" evidence="1">
    <location>
        <begin position="24"/>
        <end position="38"/>
    </location>
</feature>
<feature type="compositionally biased region" description="Basic and acidic residues" evidence="1">
    <location>
        <begin position="68"/>
        <end position="77"/>
    </location>
</feature>
<dbReference type="HOGENOM" id="CLU_1421561_0_0_1"/>
<dbReference type="EMBL" id="KN831769">
    <property type="protein sequence ID" value="KIM48499.1"/>
    <property type="molecule type" value="Genomic_DNA"/>
</dbReference>
<accession>A0A0C3CWI0</accession>
<evidence type="ECO:0000313" key="3">
    <source>
        <dbReference type="Proteomes" id="UP000053424"/>
    </source>
</evidence>
<reference evidence="2 3" key="1">
    <citation type="submission" date="2014-04" db="EMBL/GenBank/DDBJ databases">
        <authorList>
            <consortium name="DOE Joint Genome Institute"/>
            <person name="Kuo A."/>
            <person name="Gay G."/>
            <person name="Dore J."/>
            <person name="Kohler A."/>
            <person name="Nagy L.G."/>
            <person name="Floudas D."/>
            <person name="Copeland A."/>
            <person name="Barry K.W."/>
            <person name="Cichocki N."/>
            <person name="Veneault-Fourrey C."/>
            <person name="LaButti K."/>
            <person name="Lindquist E.A."/>
            <person name="Lipzen A."/>
            <person name="Lundell T."/>
            <person name="Morin E."/>
            <person name="Murat C."/>
            <person name="Sun H."/>
            <person name="Tunlid A."/>
            <person name="Henrissat B."/>
            <person name="Grigoriev I.V."/>
            <person name="Hibbett D.S."/>
            <person name="Martin F."/>
            <person name="Nordberg H.P."/>
            <person name="Cantor M.N."/>
            <person name="Hua S.X."/>
        </authorList>
    </citation>
    <scope>NUCLEOTIDE SEQUENCE [LARGE SCALE GENOMIC DNA]</scope>
    <source>
        <strain evidence="3">h7</strain>
    </source>
</reference>
<sequence length="191" mass="21529">MTVSASIRTAERPQSTPAVDATINPASSSCLPTPSPSGHQKCKLVADESDLSDIPESPKKTKKRSKNKASDSKKKQKTFEAHNNFTTIYSLPAVKGDSWEEFVAALIKIYPGARGDRKFSKNDLKLLVSRSSQVPMMDQVMLGEYYQSFISIVTFLEDKKQIYPSEVSEYFKGFHPQFHQQLIDQLEREHL</sequence>
<gene>
    <name evidence="2" type="ORF">M413DRAFT_22982</name>
</gene>
<name>A0A0C3CWI0_HEBCY</name>
<reference evidence="3" key="2">
    <citation type="submission" date="2015-01" db="EMBL/GenBank/DDBJ databases">
        <title>Evolutionary Origins and Diversification of the Mycorrhizal Mutualists.</title>
        <authorList>
            <consortium name="DOE Joint Genome Institute"/>
            <consortium name="Mycorrhizal Genomics Consortium"/>
            <person name="Kohler A."/>
            <person name="Kuo A."/>
            <person name="Nagy L.G."/>
            <person name="Floudas D."/>
            <person name="Copeland A."/>
            <person name="Barry K.W."/>
            <person name="Cichocki N."/>
            <person name="Veneault-Fourrey C."/>
            <person name="LaButti K."/>
            <person name="Lindquist E.A."/>
            <person name="Lipzen A."/>
            <person name="Lundell T."/>
            <person name="Morin E."/>
            <person name="Murat C."/>
            <person name="Riley R."/>
            <person name="Ohm R."/>
            <person name="Sun H."/>
            <person name="Tunlid A."/>
            <person name="Henrissat B."/>
            <person name="Grigoriev I.V."/>
            <person name="Hibbett D.S."/>
            <person name="Martin F."/>
        </authorList>
    </citation>
    <scope>NUCLEOTIDE SEQUENCE [LARGE SCALE GENOMIC DNA]</scope>
    <source>
        <strain evidence="3">h7</strain>
    </source>
</reference>
<protein>
    <submittedName>
        <fullName evidence="2">Uncharacterized protein</fullName>
    </submittedName>
</protein>
<dbReference type="AlphaFoldDB" id="A0A0C3CWI0"/>
<feature type="region of interest" description="Disordered" evidence="1">
    <location>
        <begin position="1"/>
        <end position="77"/>
    </location>
</feature>
<evidence type="ECO:0000313" key="2">
    <source>
        <dbReference type="EMBL" id="KIM48499.1"/>
    </source>
</evidence>
<organism evidence="2 3">
    <name type="scientific">Hebeloma cylindrosporum</name>
    <dbReference type="NCBI Taxonomy" id="76867"/>
    <lineage>
        <taxon>Eukaryota</taxon>
        <taxon>Fungi</taxon>
        <taxon>Dikarya</taxon>
        <taxon>Basidiomycota</taxon>
        <taxon>Agaricomycotina</taxon>
        <taxon>Agaricomycetes</taxon>
        <taxon>Agaricomycetidae</taxon>
        <taxon>Agaricales</taxon>
        <taxon>Agaricineae</taxon>
        <taxon>Hymenogastraceae</taxon>
        <taxon>Hebeloma</taxon>
    </lineage>
</organism>
<feature type="compositionally biased region" description="Polar residues" evidence="1">
    <location>
        <begin position="1"/>
        <end position="17"/>
    </location>
</feature>
<keyword evidence="3" id="KW-1185">Reference proteome</keyword>
<dbReference type="OrthoDB" id="3260546at2759"/>
<dbReference type="Proteomes" id="UP000053424">
    <property type="component" value="Unassembled WGS sequence"/>
</dbReference>